<reference evidence="7" key="1">
    <citation type="submission" date="2012-10" db="EMBL/GenBank/DDBJ databases">
        <title>The complete genome sequence of Streptomyces collinus Tu 365.</title>
        <authorList>
            <person name="Ruckert C."/>
            <person name="Szczepanowski R."/>
            <person name="Goesmann A."/>
            <person name="Pross E.K."/>
            <person name="Musiol E.M."/>
            <person name="Blin K."/>
            <person name="Wohlleben W."/>
            <person name="Puhler A."/>
            <person name="Weber T."/>
            <person name="Kalinowski J."/>
        </authorList>
    </citation>
    <scope>NUCLEOTIDE SEQUENCE [LARGE SCALE GENOMIC DNA]</scope>
    <source>
        <strain evidence="7">DSM 40733 / Tue 365</strain>
    </source>
</reference>
<keyword evidence="1" id="KW-0328">Glycosyltransferase</keyword>
<reference evidence="6 7" key="2">
    <citation type="journal article" date="2013" name="J. Biotechnol.">
        <title>Complete genome sequence of the kirromycin producer Streptomyces collinus Tu 365 consisting of a linear chromosome and two linear plasmids.</title>
        <authorList>
            <person name="Ruckert C."/>
            <person name="Szczepanowski R."/>
            <person name="Albersmeier A."/>
            <person name="Goesmann A."/>
            <person name="Iftime D."/>
            <person name="Musiol E.M."/>
            <person name="Blin K."/>
            <person name="Wohlleben W."/>
            <person name="Puhler A."/>
            <person name="Kalinowski J."/>
            <person name="Weber T."/>
        </authorList>
    </citation>
    <scope>NUCLEOTIDE SEQUENCE [LARGE SCALE GENOMIC DNA]</scope>
    <source>
        <strain evidence="7">DSM 40733 / Tue 365</strain>
    </source>
</reference>
<keyword evidence="2 6" id="KW-0808">Transferase</keyword>
<evidence type="ECO:0000256" key="2">
    <source>
        <dbReference type="ARBA" id="ARBA00022679"/>
    </source>
</evidence>
<proteinExistence type="predicted"/>
<dbReference type="PATRIC" id="fig|1214242.5.peg.1289"/>
<dbReference type="eggNOG" id="COG0438">
    <property type="taxonomic scope" value="Bacteria"/>
</dbReference>
<feature type="domain" description="Glycosyltransferase subfamily 4-like N-terminal" evidence="5">
    <location>
        <begin position="17"/>
        <end position="182"/>
    </location>
</feature>
<evidence type="ECO:0000256" key="1">
    <source>
        <dbReference type="ARBA" id="ARBA00022676"/>
    </source>
</evidence>
<dbReference type="STRING" id="1214242.B446_06215"/>
<dbReference type="InterPro" id="IPR001296">
    <property type="entry name" value="Glyco_trans_1"/>
</dbReference>
<feature type="compositionally biased region" description="Basic and acidic residues" evidence="3">
    <location>
        <begin position="369"/>
        <end position="384"/>
    </location>
</feature>
<organism evidence="6 7">
    <name type="scientific">Streptomyces collinus (strain DSM 40733 / Tue 365)</name>
    <dbReference type="NCBI Taxonomy" id="1214242"/>
    <lineage>
        <taxon>Bacteria</taxon>
        <taxon>Bacillati</taxon>
        <taxon>Actinomycetota</taxon>
        <taxon>Actinomycetes</taxon>
        <taxon>Kitasatosporales</taxon>
        <taxon>Streptomycetaceae</taxon>
        <taxon>Streptomyces</taxon>
    </lineage>
</organism>
<dbReference type="GO" id="GO:0016757">
    <property type="term" value="F:glycosyltransferase activity"/>
    <property type="evidence" value="ECO:0007669"/>
    <property type="project" value="UniProtKB-KW"/>
</dbReference>
<dbReference type="GO" id="GO:1901137">
    <property type="term" value="P:carbohydrate derivative biosynthetic process"/>
    <property type="evidence" value="ECO:0007669"/>
    <property type="project" value="UniProtKB-ARBA"/>
</dbReference>
<dbReference type="Gene3D" id="3.40.50.2000">
    <property type="entry name" value="Glycogen Phosphorylase B"/>
    <property type="match status" value="2"/>
</dbReference>
<dbReference type="InterPro" id="IPR050194">
    <property type="entry name" value="Glycosyltransferase_grp1"/>
</dbReference>
<feature type="compositionally biased region" description="Basic and acidic residues" evidence="3">
    <location>
        <begin position="420"/>
        <end position="449"/>
    </location>
</feature>
<gene>
    <name evidence="6" type="ORF">B446_06215</name>
</gene>
<dbReference type="AlphaFoldDB" id="S5VC01"/>
<dbReference type="HOGENOM" id="CLU_009583_2_1_11"/>
<dbReference type="RefSeq" id="WP_020938551.1">
    <property type="nucleotide sequence ID" value="NC_021985.1"/>
</dbReference>
<keyword evidence="7" id="KW-1185">Reference proteome</keyword>
<dbReference type="SUPFAM" id="SSF53756">
    <property type="entry name" value="UDP-Glycosyltransferase/glycogen phosphorylase"/>
    <property type="match status" value="1"/>
</dbReference>
<dbReference type="PANTHER" id="PTHR45947">
    <property type="entry name" value="SULFOQUINOVOSYL TRANSFERASE SQD2"/>
    <property type="match status" value="1"/>
</dbReference>
<evidence type="ECO:0000313" key="7">
    <source>
        <dbReference type="Proteomes" id="UP000015423"/>
    </source>
</evidence>
<accession>S5VC01</accession>
<evidence type="ECO:0000259" key="5">
    <source>
        <dbReference type="Pfam" id="PF13439"/>
    </source>
</evidence>
<evidence type="ECO:0000259" key="4">
    <source>
        <dbReference type="Pfam" id="PF00534"/>
    </source>
</evidence>
<dbReference type="Pfam" id="PF00534">
    <property type="entry name" value="Glycos_transf_1"/>
    <property type="match status" value="1"/>
</dbReference>
<dbReference type="KEGG" id="sci:B446_06215"/>
<evidence type="ECO:0000256" key="3">
    <source>
        <dbReference type="SAM" id="MobiDB-lite"/>
    </source>
</evidence>
<dbReference type="Proteomes" id="UP000015423">
    <property type="component" value="Chromosome"/>
</dbReference>
<dbReference type="InterPro" id="IPR028098">
    <property type="entry name" value="Glyco_trans_4-like_N"/>
</dbReference>
<dbReference type="PANTHER" id="PTHR45947:SF3">
    <property type="entry name" value="SULFOQUINOVOSYL TRANSFERASE SQD2"/>
    <property type="match status" value="1"/>
</dbReference>
<dbReference type="EMBL" id="CP006259">
    <property type="protein sequence ID" value="AGS68067.1"/>
    <property type="molecule type" value="Genomic_DNA"/>
</dbReference>
<sequence>MRLLHVVTLVSDDGAFGGPTSVAVAQLEELAARGHDVTLMSLWRGRGRGPRRIGSVRLRTRPARALLPGRGFLALLHPLLVRDLWRAMRDADAVHVHAGRDLVSLAALAVAALRRVPCVAQTHGMVEPRTSAAVRLFDLVYLPLLRRTRTCLVLTEHERRMVDRVLGPGGPPLRVLPNGIRPAPPEPGRRQPRDPHVLFLARLHPRKRPEAFVEMAALVHREMPEARFTLYGPDDGSLPAVRRLIAGGLDGVVRYGGALDPAEAREAYRSAAVHVLASVNEPFGMTVIEALAVGTPVVCTDTCGIAGELERRGAAVVTDGSPRAMADAVRALLGDPELCDRMAEAGRRVVEEVFSIHAVADRLEDVYRGRDTARTDHPDGDGRNGYDGQAGRHSRHTQDGYGGHAGRDSQDAQDGYGGHAGRDSRDAQDGRDDQVGQDGRDDQVGQESR</sequence>
<dbReference type="Pfam" id="PF13439">
    <property type="entry name" value="Glyco_transf_4"/>
    <property type="match status" value="1"/>
</dbReference>
<feature type="region of interest" description="Disordered" evidence="3">
    <location>
        <begin position="369"/>
        <end position="449"/>
    </location>
</feature>
<evidence type="ECO:0000313" key="6">
    <source>
        <dbReference type="EMBL" id="AGS68067.1"/>
    </source>
</evidence>
<name>S5VC01_STRC3</name>
<feature type="domain" description="Glycosyl transferase family 1" evidence="4">
    <location>
        <begin position="191"/>
        <end position="348"/>
    </location>
</feature>
<protein>
    <submittedName>
        <fullName evidence="6">Glycosyl transferase</fullName>
    </submittedName>
</protein>